<dbReference type="SUPFAM" id="SSF51230">
    <property type="entry name" value="Single hybrid motif"/>
    <property type="match status" value="1"/>
</dbReference>
<dbReference type="Gene3D" id="3.90.1770.10">
    <property type="entry name" value="PreATP-grasp domain"/>
    <property type="match status" value="1"/>
</dbReference>
<evidence type="ECO:0000259" key="16">
    <source>
        <dbReference type="PROSITE" id="PS50975"/>
    </source>
</evidence>
<evidence type="ECO:0000256" key="1">
    <source>
        <dbReference type="ARBA" id="ARBA00001953"/>
    </source>
</evidence>
<evidence type="ECO:0000256" key="11">
    <source>
        <dbReference type="ARBA" id="ARBA00023268"/>
    </source>
</evidence>
<dbReference type="InterPro" id="IPR011053">
    <property type="entry name" value="Single_hybrid_motif"/>
</dbReference>
<keyword evidence="7 14" id="KW-0067">ATP-binding</keyword>
<evidence type="ECO:0000256" key="8">
    <source>
        <dbReference type="ARBA" id="ARBA00023098"/>
    </source>
</evidence>
<dbReference type="SUPFAM" id="SSF51246">
    <property type="entry name" value="Rudiment single hybrid motif"/>
    <property type="match status" value="1"/>
</dbReference>
<feature type="region of interest" description="Disordered" evidence="15">
    <location>
        <begin position="1"/>
        <end position="35"/>
    </location>
</feature>
<dbReference type="InterPro" id="IPR000089">
    <property type="entry name" value="Biotin_lipoyl"/>
</dbReference>
<dbReference type="OrthoDB" id="14612at2759"/>
<feature type="domain" description="CoA carboxyltransferase N-terminal" evidence="18">
    <location>
        <begin position="1523"/>
        <end position="1861"/>
    </location>
</feature>
<protein>
    <submittedName>
        <fullName evidence="20">Uncharacterized protein</fullName>
    </submittedName>
</protein>
<keyword evidence="4" id="KW-0436">Ligase</keyword>
<dbReference type="InterPro" id="IPR005482">
    <property type="entry name" value="Biotin_COase_C"/>
</dbReference>
<dbReference type="SMART" id="SM00878">
    <property type="entry name" value="Biotin_carb_C"/>
    <property type="match status" value="1"/>
</dbReference>
<dbReference type="GO" id="GO:0005739">
    <property type="term" value="C:mitochondrion"/>
    <property type="evidence" value="ECO:0007669"/>
    <property type="project" value="TreeGrafter"/>
</dbReference>
<dbReference type="InterPro" id="IPR011764">
    <property type="entry name" value="Biotin_carboxylation_dom"/>
</dbReference>
<dbReference type="Gene3D" id="2.40.460.10">
    <property type="entry name" value="Biotin dependent carboxylase carboxyltransferase"/>
    <property type="match status" value="1"/>
</dbReference>
<evidence type="ECO:0000259" key="17">
    <source>
        <dbReference type="PROSITE" id="PS50979"/>
    </source>
</evidence>
<feature type="compositionally biased region" description="Basic and acidic residues" evidence="15">
    <location>
        <begin position="1"/>
        <end position="17"/>
    </location>
</feature>
<comment type="pathway">
    <text evidence="2">Lipid metabolism; malonyl-CoA biosynthesis; malonyl-CoA from acetyl-CoA: step 1/1.</text>
</comment>
<dbReference type="Proteomes" id="UP000507470">
    <property type="component" value="Unassembled WGS sequence"/>
</dbReference>
<dbReference type="UniPathway" id="UPA00655">
    <property type="reaction ID" value="UER00711"/>
</dbReference>
<dbReference type="GO" id="GO:0046872">
    <property type="term" value="F:metal ion binding"/>
    <property type="evidence" value="ECO:0007669"/>
    <property type="project" value="InterPro"/>
</dbReference>
<dbReference type="SUPFAM" id="SSF56059">
    <property type="entry name" value="Glutathione synthetase ATP-binding domain-like"/>
    <property type="match status" value="1"/>
</dbReference>
<dbReference type="PANTHER" id="PTHR45728">
    <property type="entry name" value="ACETYL-COA CARBOXYLASE, ISOFORM A"/>
    <property type="match status" value="1"/>
</dbReference>
<dbReference type="SUPFAM" id="SSF52440">
    <property type="entry name" value="PreATP-grasp domain"/>
    <property type="match status" value="1"/>
</dbReference>
<dbReference type="InterPro" id="IPR011763">
    <property type="entry name" value="COA_CT_C"/>
</dbReference>
<sequence length="2289" mass="259668">METKQPESRQDVDEEKTPINSPLARENRENRQQSPARLKIYINKQHSMSGATNLDTKGKKLSLSPKDCVVATPEEFVKRFGGNRVINKVLIANNGIAAVKCMRSIRRWSYEMFRNEKAVRFVVMVTPEDLKANAEYIRMADQYAQVPGGSNNNNYANVDLILDIAKRTQVQAVWAGWGHSSENPKLPELLHKNNIIFIGPPEYAMWALGDKIASSIVAQTANVPTLPWSGSGLTVDWNENKGQRVTVPNDVFKKACVKDAEEGLKAAKKIGFPVMIKASEGGGGKGIRKAESEVDFHNLFRQVQTEIPGSPIFIMKMALSARHLEVQILADNYGNAVSLFGRDCSIQRRHQKIIEEAPTAIASPDVFEMMEKAAVTLAKMVGYVSAGTVEYLYNSEDDTFHFLELNPRLQVEHPCTEMVADINLPAAQLQIAMGLPLYRLKDIRNMYSLDPWEPTIIDFEQPTYKPSPRGHVIAARITSENPDECVSNQDRRWFPGEFVWTSGGFHEFGHSLDIVFSKDVVASGGLHEFADSQFGHCFSWGEDREDARENLVVALKELSIRGDFRTTVEYLIKLLETEEYQNNRISTAWLDKLISEKVQAEKPPTMLGVICGALHIGDQTITSSFQNFQASLEKGQILPTHSLNNKVDVEFNYDCIKYCSQVVKTGVSTYFISMNKSFIDIEAHRLSDGGLLISFDGSSHTTYMKEEVDSYRITIGNRTCVLHKENDPTVLRSPSAGKLLNYTVDDGGHVFAGATYAEMEVMKMVMELRVSENGCVHFVKRPGAVLDAGSYVARLDLDDPSRVQQAELFTGSLPTLQNPLNHGERLHQVFQRTRTELENLLAGYVLPEPFFSTRVKKSVETLMKCLRDPSLPLLEMQELISIISGRVPTHVESQQIATVIDGHAATLTKKTERENFFMTTQGIVQLVQRYRNGIRGHMKTVVQDLLKQYLRVEQQFQQGHYDKCITKLMEKKTDDMVTRDGQYYISPGISTLHDSIISHLAVRPKNKLIILLIEHLFGKEPGLTDDLASILTELTTLNRQDNSTLFVLIAAHLPPYELRHNQMESIFLSAIDMYGPEYNPDNLQKIIYAETAIYDVLQDFFWHSNSLVRMAALEVYIRRAYIAYDVNCVQHCEIDEDLCIVEFKFLLPRSHPNRMMVMRFDSSDKMTEIKDDPTAAHIDQLHDTPVCQRTGIMASFNSLEDFDNKFDKIMERFSMDGSPSDSPNLFTDIGSPPTKGEDTISIHSLSDVDEPIHIINVAVRSSELSDHCLNFCKSKREMMNERGIRRITFFISSKKKFPKYFTYRAKFNFSEDSIYRHLEPALAFQLEINRMRNFDLEAIPVSNHKMHLYLGKAKVAKGQEVTDYRFFVRAIIRHSDLVTKEASFEFLQNEAERTLLEAMDSLEVAFSHPTSRKTDCNHVFLNFAPTLTLTEPGKLEETVRSMVMRYGARLWKMRVLHAELKFVIRLSPGAQRLPIRLFLTNESGYYLDISLYREETDSRTGQIMFKAYGTKQGPLHGLLVSAPYVTKDHLQLKRFQAQQSGTTYVYDFPEMFKQALLKQWKEYIQLHKLKESDIPEDPYSCTELVLDNRGNLLMQNRLPGQNEVGMVAWQLTLKTPLYPSGRTVIVICNDITYKIGSFGPQEDVLFKRASEHSRTHGYPRIYISANSGARIGLAEEVKHLFKVAWEDNTDPDKGFKYLYLSPEDFKKVSAMNSVRAELIQDGGESRYKITDVIGRDDGLGVENLKGSGMIAGETSKAYDEIVTINLVTCRAIGIGAYLVRLGQRTIQVENSNIILTGASALNKVLGKEVYTSNNQLGGVQIMYNNGVSHDVVANDFDGVVQILQYLSYMPERHGSPLPLMSLLHDPVDRNIEFVPTKAPYDPRWMLAGRPHPDRKTVWQSGFFDQGSFSEIMAGWAQTVVVGRARLGGIPMGVVAVETRTVEASTPADPANLDSELKILQQAGQVWFPDSAYKTAQALKDFNREELPIIIFANWRGFSGGMKDMYDQVLKFGSYIVDALVEYKQPIMIYIPPNGELRGGAWVVVDPSINPTHMEMFADQLSRGGVLEPEGTVEIKFREKDLITTMKRIDPVTRKIVENLNSPELSEEEIKTLEDKMKKRKDLLLPMYHQVAVVFADLHDTPGRMDEKGVISDVLEWSRSREFFYWHVRRRLLENEVKNRIRQITDSQSEGQLKSMIGRWFVEDQGAVNAYKWEDDKAAVEWLLEQKKDGADNSIDDNIRCLHREHVLQKVRSLLQDYPEVAMDSIVHITQHMTASQRTEVSRILASMDS</sequence>
<dbReference type="Gene3D" id="3.90.226.10">
    <property type="entry name" value="2-enoyl-CoA Hydratase, Chain A, domain 1"/>
    <property type="match status" value="2"/>
</dbReference>
<keyword evidence="10" id="KW-0092">Biotin</keyword>
<dbReference type="Pfam" id="PF21385">
    <property type="entry name" value="ACCA_BT"/>
    <property type="match status" value="1"/>
</dbReference>
<dbReference type="PROSITE" id="PS50980">
    <property type="entry name" value="COA_CT_NTER"/>
    <property type="match status" value="1"/>
</dbReference>
<dbReference type="PROSITE" id="PS00867">
    <property type="entry name" value="CPSASE_2"/>
    <property type="match status" value="1"/>
</dbReference>
<dbReference type="GO" id="GO:0006633">
    <property type="term" value="P:fatty acid biosynthetic process"/>
    <property type="evidence" value="ECO:0007669"/>
    <property type="project" value="UniProtKB-KW"/>
</dbReference>
<evidence type="ECO:0000256" key="14">
    <source>
        <dbReference type="PROSITE-ProRule" id="PRU00409"/>
    </source>
</evidence>
<evidence type="ECO:0000256" key="9">
    <source>
        <dbReference type="ARBA" id="ARBA00023160"/>
    </source>
</evidence>
<dbReference type="Gene3D" id="3.30.1490.20">
    <property type="entry name" value="ATP-grasp fold, A domain"/>
    <property type="match status" value="1"/>
</dbReference>
<dbReference type="InterPro" id="IPR005481">
    <property type="entry name" value="BC-like_N"/>
</dbReference>
<dbReference type="InterPro" id="IPR011762">
    <property type="entry name" value="COA_CT_N"/>
</dbReference>
<evidence type="ECO:0000256" key="12">
    <source>
        <dbReference type="ARBA" id="ARBA00048065"/>
    </source>
</evidence>
<dbReference type="PANTHER" id="PTHR45728:SF3">
    <property type="entry name" value="ACETYL-COA CARBOXYLASE"/>
    <property type="match status" value="1"/>
</dbReference>
<dbReference type="Gene3D" id="2.40.50.100">
    <property type="match status" value="1"/>
</dbReference>
<evidence type="ECO:0000256" key="7">
    <source>
        <dbReference type="ARBA" id="ARBA00022840"/>
    </source>
</evidence>
<dbReference type="FunFam" id="2.40.460.10:FF:000001">
    <property type="entry name" value="Acetyl-CoA carboxylase 1"/>
    <property type="match status" value="1"/>
</dbReference>
<keyword evidence="21" id="KW-1185">Reference proteome</keyword>
<dbReference type="GO" id="GO:0004075">
    <property type="term" value="F:biotin carboxylase activity"/>
    <property type="evidence" value="ECO:0007669"/>
    <property type="project" value="UniProtKB-EC"/>
</dbReference>
<dbReference type="GO" id="GO:2001295">
    <property type="term" value="P:malonyl-CoA biosynthetic process"/>
    <property type="evidence" value="ECO:0007669"/>
    <property type="project" value="UniProtKB-UniPathway"/>
</dbReference>
<evidence type="ECO:0000256" key="6">
    <source>
        <dbReference type="ARBA" id="ARBA00022832"/>
    </source>
</evidence>
<keyword evidence="6" id="KW-0276">Fatty acid metabolism</keyword>
<keyword evidence="5 14" id="KW-0547">Nucleotide-binding</keyword>
<dbReference type="InterPro" id="IPR011054">
    <property type="entry name" value="Rudment_hybrid_motif"/>
</dbReference>
<evidence type="ECO:0000259" key="18">
    <source>
        <dbReference type="PROSITE" id="PS50980"/>
    </source>
</evidence>
<feature type="domain" description="Biotin carboxylation" evidence="17">
    <location>
        <begin position="85"/>
        <end position="595"/>
    </location>
</feature>
<dbReference type="Gene3D" id="3.40.50.20">
    <property type="match status" value="1"/>
</dbReference>
<evidence type="ECO:0000313" key="20">
    <source>
        <dbReference type="EMBL" id="CAC5416438.1"/>
    </source>
</evidence>
<organism evidence="20 21">
    <name type="scientific">Mytilus coruscus</name>
    <name type="common">Sea mussel</name>
    <dbReference type="NCBI Taxonomy" id="42192"/>
    <lineage>
        <taxon>Eukaryota</taxon>
        <taxon>Metazoa</taxon>
        <taxon>Spiralia</taxon>
        <taxon>Lophotrochozoa</taxon>
        <taxon>Mollusca</taxon>
        <taxon>Bivalvia</taxon>
        <taxon>Autobranchia</taxon>
        <taxon>Pteriomorphia</taxon>
        <taxon>Mytilida</taxon>
        <taxon>Mytiloidea</taxon>
        <taxon>Mytilidae</taxon>
        <taxon>Mytilinae</taxon>
        <taxon>Mytilus</taxon>
    </lineage>
</organism>
<dbReference type="InterPro" id="IPR016185">
    <property type="entry name" value="PreATP-grasp_dom_sf"/>
</dbReference>
<dbReference type="InterPro" id="IPR049074">
    <property type="entry name" value="ACCA_BT"/>
</dbReference>
<dbReference type="FunFam" id="3.90.1770.10:FF:000001">
    <property type="entry name" value="acetyl-CoA carboxylase 1"/>
    <property type="match status" value="1"/>
</dbReference>
<dbReference type="PROSITE" id="PS50979">
    <property type="entry name" value="BC"/>
    <property type="match status" value="1"/>
</dbReference>
<dbReference type="SUPFAM" id="SSF52096">
    <property type="entry name" value="ClpP/crotonase"/>
    <property type="match status" value="2"/>
</dbReference>
<name>A0A6J8E8H4_MYTCO</name>
<dbReference type="Pfam" id="PF00289">
    <property type="entry name" value="Biotin_carb_N"/>
    <property type="match status" value="1"/>
</dbReference>
<keyword evidence="8" id="KW-0443">Lipid metabolism</keyword>
<dbReference type="InterPro" id="IPR013537">
    <property type="entry name" value="AcCoA_COase_cen"/>
</dbReference>
<evidence type="ECO:0000256" key="15">
    <source>
        <dbReference type="SAM" id="MobiDB-lite"/>
    </source>
</evidence>
<comment type="catalytic activity">
    <reaction evidence="12">
        <text>hydrogencarbonate + acetyl-CoA + ATP = malonyl-CoA + ADP + phosphate + H(+)</text>
        <dbReference type="Rhea" id="RHEA:11308"/>
        <dbReference type="ChEBI" id="CHEBI:15378"/>
        <dbReference type="ChEBI" id="CHEBI:17544"/>
        <dbReference type="ChEBI" id="CHEBI:30616"/>
        <dbReference type="ChEBI" id="CHEBI:43474"/>
        <dbReference type="ChEBI" id="CHEBI:57288"/>
        <dbReference type="ChEBI" id="CHEBI:57384"/>
        <dbReference type="ChEBI" id="CHEBI:456216"/>
        <dbReference type="EC" id="6.4.1.2"/>
    </reaction>
</comment>
<dbReference type="InterPro" id="IPR049076">
    <property type="entry name" value="ACCA"/>
</dbReference>
<dbReference type="FunFam" id="2.40.50.100:FF:000005">
    <property type="entry name" value="Acetyl-CoA carboxylase 1"/>
    <property type="match status" value="1"/>
</dbReference>
<accession>A0A6J8E8H4</accession>
<dbReference type="FunFam" id="3.90.226.10:FF:000010">
    <property type="entry name" value="acetyl-CoA carboxylase isoform X2"/>
    <property type="match status" value="1"/>
</dbReference>
<evidence type="ECO:0000256" key="3">
    <source>
        <dbReference type="ARBA" id="ARBA00022516"/>
    </source>
</evidence>
<dbReference type="Gene3D" id="3.30.470.20">
    <property type="entry name" value="ATP-grasp fold, B domain"/>
    <property type="match status" value="1"/>
</dbReference>
<proteinExistence type="predicted"/>
<reference evidence="20 21" key="1">
    <citation type="submission" date="2020-06" db="EMBL/GenBank/DDBJ databases">
        <authorList>
            <person name="Li R."/>
            <person name="Bekaert M."/>
        </authorList>
    </citation>
    <scope>NUCLEOTIDE SEQUENCE [LARGE SCALE GENOMIC DNA]</scope>
    <source>
        <strain evidence="21">wild</strain>
    </source>
</reference>
<dbReference type="InterPro" id="IPR005479">
    <property type="entry name" value="CPAse_ATP-bd"/>
</dbReference>
<comment type="cofactor">
    <cofactor evidence="1">
        <name>biotin</name>
        <dbReference type="ChEBI" id="CHEBI:57586"/>
    </cofactor>
</comment>
<keyword evidence="3" id="KW-0444">Lipid biosynthesis</keyword>
<evidence type="ECO:0000256" key="13">
    <source>
        <dbReference type="ARBA" id="ARBA00048600"/>
    </source>
</evidence>
<evidence type="ECO:0000256" key="4">
    <source>
        <dbReference type="ARBA" id="ARBA00022598"/>
    </source>
</evidence>
<dbReference type="InterPro" id="IPR034733">
    <property type="entry name" value="AcCoA_carboxyl_beta"/>
</dbReference>
<evidence type="ECO:0000259" key="19">
    <source>
        <dbReference type="PROSITE" id="PS50989"/>
    </source>
</evidence>
<keyword evidence="11" id="KW-0511">Multifunctional enzyme</keyword>
<comment type="catalytic activity">
    <reaction evidence="13">
        <text>N(6)-biotinyl-L-lysyl-[protein] + hydrogencarbonate + ATP = N(6)-carboxybiotinyl-L-lysyl-[protein] + ADP + phosphate + H(+)</text>
        <dbReference type="Rhea" id="RHEA:13501"/>
        <dbReference type="Rhea" id="RHEA-COMP:10505"/>
        <dbReference type="Rhea" id="RHEA-COMP:10506"/>
        <dbReference type="ChEBI" id="CHEBI:15378"/>
        <dbReference type="ChEBI" id="CHEBI:17544"/>
        <dbReference type="ChEBI" id="CHEBI:30616"/>
        <dbReference type="ChEBI" id="CHEBI:43474"/>
        <dbReference type="ChEBI" id="CHEBI:83144"/>
        <dbReference type="ChEBI" id="CHEBI:83145"/>
        <dbReference type="ChEBI" id="CHEBI:456216"/>
        <dbReference type="EC" id="6.3.4.14"/>
    </reaction>
</comment>
<dbReference type="Pfam" id="PF08326">
    <property type="entry name" value="ACC_central"/>
    <property type="match status" value="1"/>
</dbReference>
<evidence type="ECO:0000313" key="21">
    <source>
        <dbReference type="Proteomes" id="UP000507470"/>
    </source>
</evidence>
<dbReference type="PROSITE" id="PS00866">
    <property type="entry name" value="CPSASE_1"/>
    <property type="match status" value="1"/>
</dbReference>
<dbReference type="Pfam" id="PF02785">
    <property type="entry name" value="Biotin_carb_C"/>
    <property type="match status" value="1"/>
</dbReference>
<keyword evidence="9" id="KW-0275">Fatty acid biosynthesis</keyword>
<evidence type="ECO:0000256" key="2">
    <source>
        <dbReference type="ARBA" id="ARBA00004956"/>
    </source>
</evidence>
<dbReference type="InterPro" id="IPR029045">
    <property type="entry name" value="ClpP/crotonase-like_dom_sf"/>
</dbReference>
<dbReference type="CDD" id="cd06850">
    <property type="entry name" value="biotinyl_domain"/>
    <property type="match status" value="1"/>
</dbReference>
<dbReference type="Pfam" id="PF01039">
    <property type="entry name" value="Carboxyl_trans"/>
    <property type="match status" value="1"/>
</dbReference>
<dbReference type="FunFam" id="3.30.1490.20:FF:000003">
    <property type="entry name" value="acetyl-CoA carboxylase isoform X1"/>
    <property type="match status" value="1"/>
</dbReference>
<feature type="domain" description="ATP-grasp" evidence="16">
    <location>
        <begin position="241"/>
        <end position="433"/>
    </location>
</feature>
<dbReference type="EMBL" id="CACVKT020008652">
    <property type="protein sequence ID" value="CAC5416438.1"/>
    <property type="molecule type" value="Genomic_DNA"/>
</dbReference>
<evidence type="ECO:0000256" key="5">
    <source>
        <dbReference type="ARBA" id="ARBA00022741"/>
    </source>
</evidence>
<dbReference type="Pfam" id="PF00364">
    <property type="entry name" value="Biotin_lipoyl"/>
    <property type="match status" value="1"/>
</dbReference>
<dbReference type="InterPro" id="IPR011761">
    <property type="entry name" value="ATP-grasp"/>
</dbReference>
<dbReference type="InterPro" id="IPR013815">
    <property type="entry name" value="ATP_grasp_subdomain_1"/>
</dbReference>
<dbReference type="PROSITE" id="PS50975">
    <property type="entry name" value="ATP_GRASP"/>
    <property type="match status" value="1"/>
</dbReference>
<dbReference type="GO" id="GO:0003989">
    <property type="term" value="F:acetyl-CoA carboxylase activity"/>
    <property type="evidence" value="ECO:0007669"/>
    <property type="project" value="UniProtKB-EC"/>
</dbReference>
<dbReference type="Pfam" id="PF02786">
    <property type="entry name" value="CPSase_L_D2"/>
    <property type="match status" value="1"/>
</dbReference>
<dbReference type="GO" id="GO:0005524">
    <property type="term" value="F:ATP binding"/>
    <property type="evidence" value="ECO:0007669"/>
    <property type="project" value="UniProtKB-UniRule"/>
</dbReference>
<dbReference type="PROSITE" id="PS50989">
    <property type="entry name" value="COA_CT_CTER"/>
    <property type="match status" value="1"/>
</dbReference>
<evidence type="ECO:0000256" key="10">
    <source>
        <dbReference type="ARBA" id="ARBA00023267"/>
    </source>
</evidence>
<gene>
    <name evidence="20" type="ORF">MCOR_49062</name>
</gene>
<feature type="domain" description="CoA carboxyltransferase C-terminal" evidence="19">
    <location>
        <begin position="1866"/>
        <end position="2182"/>
    </location>
</feature>
<dbReference type="FunFam" id="3.40.50.20:FF:000005">
    <property type="entry name" value="acetyl-CoA carboxylase isoform X2"/>
    <property type="match status" value="1"/>
</dbReference>